<accession>A0A397JKW2</accession>
<proteinExistence type="predicted"/>
<evidence type="ECO:0000313" key="1">
    <source>
        <dbReference type="EMBL" id="RHZ86616.1"/>
    </source>
</evidence>
<name>A0A397JKW2_9GLOM</name>
<dbReference type="EMBL" id="PQFF01000045">
    <property type="protein sequence ID" value="RHZ86616.1"/>
    <property type="molecule type" value="Genomic_DNA"/>
</dbReference>
<organism evidence="1 2">
    <name type="scientific">Diversispora epigaea</name>
    <dbReference type="NCBI Taxonomy" id="1348612"/>
    <lineage>
        <taxon>Eukaryota</taxon>
        <taxon>Fungi</taxon>
        <taxon>Fungi incertae sedis</taxon>
        <taxon>Mucoromycota</taxon>
        <taxon>Glomeromycotina</taxon>
        <taxon>Glomeromycetes</taxon>
        <taxon>Diversisporales</taxon>
        <taxon>Diversisporaceae</taxon>
        <taxon>Diversispora</taxon>
    </lineage>
</organism>
<sequence>MPNNKYEWDLYEEWENDDNSVAKETKITIIPEYFEEILDNMDNNKWNHHNLVEKIEKLKSGLQE</sequence>
<protein>
    <submittedName>
        <fullName evidence="1">Uncharacterized protein</fullName>
    </submittedName>
</protein>
<comment type="caution">
    <text evidence="1">The sequence shown here is derived from an EMBL/GenBank/DDBJ whole genome shotgun (WGS) entry which is preliminary data.</text>
</comment>
<dbReference type="Proteomes" id="UP000266861">
    <property type="component" value="Unassembled WGS sequence"/>
</dbReference>
<dbReference type="AlphaFoldDB" id="A0A397JKW2"/>
<evidence type="ECO:0000313" key="2">
    <source>
        <dbReference type="Proteomes" id="UP000266861"/>
    </source>
</evidence>
<keyword evidence="2" id="KW-1185">Reference proteome</keyword>
<gene>
    <name evidence="1" type="ORF">Glove_48g196</name>
</gene>
<reference evidence="1 2" key="1">
    <citation type="submission" date="2018-08" db="EMBL/GenBank/DDBJ databases">
        <title>Genome and evolution of the arbuscular mycorrhizal fungus Diversispora epigaea (formerly Glomus versiforme) and its bacterial endosymbionts.</title>
        <authorList>
            <person name="Sun X."/>
            <person name="Fei Z."/>
            <person name="Harrison M."/>
        </authorList>
    </citation>
    <scope>NUCLEOTIDE SEQUENCE [LARGE SCALE GENOMIC DNA]</scope>
    <source>
        <strain evidence="1 2">IT104</strain>
    </source>
</reference>